<feature type="domain" description="STAS" evidence="1">
    <location>
        <begin position="1"/>
        <end position="63"/>
    </location>
</feature>
<dbReference type="RefSeq" id="XP_009059839.1">
    <property type="nucleotide sequence ID" value="XM_009061591.1"/>
</dbReference>
<dbReference type="InterPro" id="IPR036513">
    <property type="entry name" value="STAS_dom_sf"/>
</dbReference>
<evidence type="ECO:0000313" key="2">
    <source>
        <dbReference type="EMBL" id="ESO89478.1"/>
    </source>
</evidence>
<dbReference type="KEGG" id="lgi:LOTGIDRAFT_218854"/>
<reference evidence="2 3" key="1">
    <citation type="journal article" date="2013" name="Nature">
        <title>Insights into bilaterian evolution from three spiralian genomes.</title>
        <authorList>
            <person name="Simakov O."/>
            <person name="Marletaz F."/>
            <person name="Cho S.J."/>
            <person name="Edsinger-Gonzales E."/>
            <person name="Havlak P."/>
            <person name="Hellsten U."/>
            <person name="Kuo D.H."/>
            <person name="Larsson T."/>
            <person name="Lv J."/>
            <person name="Arendt D."/>
            <person name="Savage R."/>
            <person name="Osoegawa K."/>
            <person name="de Jong P."/>
            <person name="Grimwood J."/>
            <person name="Chapman J.A."/>
            <person name="Shapiro H."/>
            <person name="Aerts A."/>
            <person name="Otillar R.P."/>
            <person name="Terry A.Y."/>
            <person name="Boore J.L."/>
            <person name="Grigoriev I.V."/>
            <person name="Lindberg D.R."/>
            <person name="Seaver E.C."/>
            <person name="Weisblat D.A."/>
            <person name="Putnam N.H."/>
            <person name="Rokhsar D.S."/>
        </authorList>
    </citation>
    <scope>NUCLEOTIDE SEQUENCE [LARGE SCALE GENOMIC DNA]</scope>
</reference>
<dbReference type="EMBL" id="KB202591">
    <property type="protein sequence ID" value="ESO89478.1"/>
    <property type="molecule type" value="Genomic_DNA"/>
</dbReference>
<evidence type="ECO:0000313" key="3">
    <source>
        <dbReference type="Proteomes" id="UP000030746"/>
    </source>
</evidence>
<dbReference type="OrthoDB" id="288203at2759"/>
<dbReference type="InterPro" id="IPR002645">
    <property type="entry name" value="STAS_dom"/>
</dbReference>
<dbReference type="PROSITE" id="PS50801">
    <property type="entry name" value="STAS"/>
    <property type="match status" value="1"/>
</dbReference>
<dbReference type="SUPFAM" id="SSF52091">
    <property type="entry name" value="SpoIIaa-like"/>
    <property type="match status" value="1"/>
</dbReference>
<dbReference type="GeneID" id="20246814"/>
<organism evidence="2 3">
    <name type="scientific">Lottia gigantea</name>
    <name type="common">Giant owl limpet</name>
    <dbReference type="NCBI Taxonomy" id="225164"/>
    <lineage>
        <taxon>Eukaryota</taxon>
        <taxon>Metazoa</taxon>
        <taxon>Spiralia</taxon>
        <taxon>Lophotrochozoa</taxon>
        <taxon>Mollusca</taxon>
        <taxon>Gastropoda</taxon>
        <taxon>Patellogastropoda</taxon>
        <taxon>Lottioidea</taxon>
        <taxon>Lottiidae</taxon>
        <taxon>Lottia</taxon>
    </lineage>
</organism>
<dbReference type="Gene3D" id="3.30.750.24">
    <property type="entry name" value="STAS domain"/>
    <property type="match status" value="1"/>
</dbReference>
<sequence length="78" mass="8945">MHFVDPVGVKILKLLISDYEGCGITVFLAAVNDDVWRIFEATEFVDKHSDKIYLTVLDAVTAARQSEYYPDYEVMTHM</sequence>
<keyword evidence="3" id="KW-1185">Reference proteome</keyword>
<dbReference type="Pfam" id="PF01740">
    <property type="entry name" value="STAS"/>
    <property type="match status" value="1"/>
</dbReference>
<proteinExistence type="predicted"/>
<dbReference type="HOGENOM" id="CLU_2624793_0_0_1"/>
<dbReference type="AlphaFoldDB" id="V3ZEB8"/>
<accession>V3ZEB8</accession>
<gene>
    <name evidence="2" type="ORF">LOTGIDRAFT_218854</name>
</gene>
<dbReference type="Proteomes" id="UP000030746">
    <property type="component" value="Unassembled WGS sequence"/>
</dbReference>
<dbReference type="CTD" id="20246814"/>
<evidence type="ECO:0000259" key="1">
    <source>
        <dbReference type="PROSITE" id="PS50801"/>
    </source>
</evidence>
<protein>
    <recommendedName>
        <fullName evidence="1">STAS domain-containing protein</fullName>
    </recommendedName>
</protein>
<name>V3ZEB8_LOTGI</name>